<feature type="non-terminal residue" evidence="1">
    <location>
        <position position="93"/>
    </location>
</feature>
<keyword evidence="2" id="KW-1185">Reference proteome</keyword>
<feature type="non-terminal residue" evidence="1">
    <location>
        <position position="1"/>
    </location>
</feature>
<name>A0ACA9SGF7_9GLOM</name>
<evidence type="ECO:0000313" key="1">
    <source>
        <dbReference type="EMBL" id="CAG8837908.1"/>
    </source>
</evidence>
<accession>A0ACA9SGF7</accession>
<gene>
    <name evidence="1" type="ORF">RPERSI_LOCUS30473</name>
</gene>
<sequence length="93" mass="10556">LGLFYHHKWVIASLNKCISQINKKTWMASSNNTNVAESAHALSNRRGKNLKLIGCKLDKEKFIAINTHQQYNISNCGRDKGLISRNVLSNKCR</sequence>
<proteinExistence type="predicted"/>
<protein>
    <submittedName>
        <fullName evidence="1">35481_t:CDS:1</fullName>
    </submittedName>
</protein>
<dbReference type="Proteomes" id="UP000789920">
    <property type="component" value="Unassembled WGS sequence"/>
</dbReference>
<organism evidence="1 2">
    <name type="scientific">Racocetra persica</name>
    <dbReference type="NCBI Taxonomy" id="160502"/>
    <lineage>
        <taxon>Eukaryota</taxon>
        <taxon>Fungi</taxon>
        <taxon>Fungi incertae sedis</taxon>
        <taxon>Mucoromycota</taxon>
        <taxon>Glomeromycotina</taxon>
        <taxon>Glomeromycetes</taxon>
        <taxon>Diversisporales</taxon>
        <taxon>Gigasporaceae</taxon>
        <taxon>Racocetra</taxon>
    </lineage>
</organism>
<evidence type="ECO:0000313" key="2">
    <source>
        <dbReference type="Proteomes" id="UP000789920"/>
    </source>
</evidence>
<reference evidence="1" key="1">
    <citation type="submission" date="2021-06" db="EMBL/GenBank/DDBJ databases">
        <authorList>
            <person name="Kallberg Y."/>
            <person name="Tangrot J."/>
            <person name="Rosling A."/>
        </authorList>
    </citation>
    <scope>NUCLEOTIDE SEQUENCE</scope>
    <source>
        <strain evidence="1">MA461A</strain>
    </source>
</reference>
<dbReference type="EMBL" id="CAJVQC010118978">
    <property type="protein sequence ID" value="CAG8837908.1"/>
    <property type="molecule type" value="Genomic_DNA"/>
</dbReference>
<comment type="caution">
    <text evidence="1">The sequence shown here is derived from an EMBL/GenBank/DDBJ whole genome shotgun (WGS) entry which is preliminary data.</text>
</comment>